<dbReference type="Proteomes" id="UP000030988">
    <property type="component" value="Unassembled WGS sequence"/>
</dbReference>
<dbReference type="CDD" id="cd07505">
    <property type="entry name" value="HAD_BPGM-like"/>
    <property type="match status" value="1"/>
</dbReference>
<dbReference type="AlphaFoldDB" id="A0A0B2BXQ9"/>
<dbReference type="InterPro" id="IPR023198">
    <property type="entry name" value="PGP-like_dom2"/>
</dbReference>
<comment type="caution">
    <text evidence="1">The sequence shown here is derived from an EMBL/GenBank/DDBJ whole genome shotgun (WGS) entry which is preliminary data.</text>
</comment>
<dbReference type="RefSeq" id="WP_039095624.1">
    <property type="nucleotide sequence ID" value="NZ_JTDN01000001.1"/>
</dbReference>
<protein>
    <submittedName>
        <fullName evidence="1">Haloacid dehalogenase</fullName>
    </submittedName>
</protein>
<proteinExistence type="predicted"/>
<dbReference type="NCBIfam" id="TIGR01509">
    <property type="entry name" value="HAD-SF-IA-v3"/>
    <property type="match status" value="1"/>
</dbReference>
<dbReference type="PANTHER" id="PTHR43481:SF4">
    <property type="entry name" value="GLYCEROL-1-PHOSPHATE PHOSPHOHYDROLASE 1-RELATED"/>
    <property type="match status" value="1"/>
</dbReference>
<dbReference type="SFLD" id="SFLDS00003">
    <property type="entry name" value="Haloacid_Dehalogenase"/>
    <property type="match status" value="1"/>
</dbReference>
<dbReference type="InterPro" id="IPR006439">
    <property type="entry name" value="HAD-SF_hydro_IA"/>
</dbReference>
<dbReference type="Gene3D" id="1.10.150.240">
    <property type="entry name" value="Putative phosphatase, domain 2"/>
    <property type="match status" value="1"/>
</dbReference>
<dbReference type="EMBL" id="JTDN01000001">
    <property type="protein sequence ID" value="KHL26393.1"/>
    <property type="molecule type" value="Genomic_DNA"/>
</dbReference>
<dbReference type="GO" id="GO:0050308">
    <property type="term" value="F:sugar-phosphatase activity"/>
    <property type="evidence" value="ECO:0007669"/>
    <property type="project" value="TreeGrafter"/>
</dbReference>
<evidence type="ECO:0000313" key="2">
    <source>
        <dbReference type="Proteomes" id="UP000030988"/>
    </source>
</evidence>
<dbReference type="SFLD" id="SFLDG01135">
    <property type="entry name" value="C1.5.6:_HAD__Beta-PGM__Phospha"/>
    <property type="match status" value="1"/>
</dbReference>
<gene>
    <name evidence="1" type="ORF">PK98_08075</name>
</gene>
<dbReference type="STRING" id="1572751.PK98_08075"/>
<dbReference type="Gene3D" id="3.40.50.1000">
    <property type="entry name" value="HAD superfamily/HAD-like"/>
    <property type="match status" value="1"/>
</dbReference>
<sequence length="224" mass="23796">MADGPTQPLLAVIFDMDGTLLDTEAVEHAAHRAAALAVGRDLPADVLLEFVGVHRQGNLRRLHDLWGDADTPLAFYAESDRLFEEMWRQGVPFRPGAIELLDALREEGLPLGLCTSTRSPNAQERLQGAGIYDRFATVVTVSDVTNPKPHAEPYLLAAERLGIDPAACVAVEDSPNGLAAAAAAGMMALLVPDLAPVTPVTQALATAVLPDLHAVGRWIADARG</sequence>
<keyword evidence="2" id="KW-1185">Reference proteome</keyword>
<dbReference type="SFLD" id="SFLDG01129">
    <property type="entry name" value="C1.5:_HAD__Beta-PGM__Phosphata"/>
    <property type="match status" value="1"/>
</dbReference>
<dbReference type="SUPFAM" id="SSF56784">
    <property type="entry name" value="HAD-like"/>
    <property type="match status" value="1"/>
</dbReference>
<name>A0A0B2BXQ9_9SPHN</name>
<dbReference type="InterPro" id="IPR023214">
    <property type="entry name" value="HAD_sf"/>
</dbReference>
<organism evidence="1 2">
    <name type="scientific">Croceibacterium mercuriale</name>
    <dbReference type="NCBI Taxonomy" id="1572751"/>
    <lineage>
        <taxon>Bacteria</taxon>
        <taxon>Pseudomonadati</taxon>
        <taxon>Pseudomonadota</taxon>
        <taxon>Alphaproteobacteria</taxon>
        <taxon>Sphingomonadales</taxon>
        <taxon>Erythrobacteraceae</taxon>
        <taxon>Croceibacterium</taxon>
    </lineage>
</organism>
<reference evidence="1 2" key="1">
    <citation type="submission" date="2014-11" db="EMBL/GenBank/DDBJ databases">
        <title>Draft genome sequence of Kirrobacter mercurialis.</title>
        <authorList>
            <person name="Coil D.A."/>
            <person name="Eisen J.A."/>
        </authorList>
    </citation>
    <scope>NUCLEOTIDE SEQUENCE [LARGE SCALE GENOMIC DNA]</scope>
    <source>
        <strain evidence="1 2">Coronado</strain>
    </source>
</reference>
<dbReference type="PANTHER" id="PTHR43481">
    <property type="entry name" value="FRUCTOSE-1-PHOSPHATE PHOSPHATASE"/>
    <property type="match status" value="1"/>
</dbReference>
<dbReference type="InterPro" id="IPR051806">
    <property type="entry name" value="HAD-like_SPP"/>
</dbReference>
<dbReference type="OrthoDB" id="9797743at2"/>
<dbReference type="PRINTS" id="PR00413">
    <property type="entry name" value="HADHALOGNASE"/>
</dbReference>
<accession>A0A0B2BXQ9</accession>
<dbReference type="Pfam" id="PF00702">
    <property type="entry name" value="Hydrolase"/>
    <property type="match status" value="1"/>
</dbReference>
<dbReference type="InterPro" id="IPR036412">
    <property type="entry name" value="HAD-like_sf"/>
</dbReference>
<evidence type="ECO:0000313" key="1">
    <source>
        <dbReference type="EMBL" id="KHL26393.1"/>
    </source>
</evidence>